<feature type="region of interest" description="Disordered" evidence="1">
    <location>
        <begin position="1"/>
        <end position="27"/>
    </location>
</feature>
<evidence type="ECO:0000313" key="5">
    <source>
        <dbReference type="Proteomes" id="UP000623926"/>
    </source>
</evidence>
<protein>
    <submittedName>
        <fullName evidence="2">Uncharacterized protein</fullName>
    </submittedName>
</protein>
<feature type="region of interest" description="Disordered" evidence="1">
    <location>
        <begin position="131"/>
        <end position="170"/>
    </location>
</feature>
<name>A0ABD7D7T5_9ACTN</name>
<evidence type="ECO:0000313" key="3">
    <source>
        <dbReference type="EMBL" id="QRV45387.1"/>
    </source>
</evidence>
<accession>A0ABD7D7T5</accession>
<evidence type="ECO:0000256" key="1">
    <source>
        <dbReference type="SAM" id="MobiDB-lite"/>
    </source>
</evidence>
<feature type="compositionally biased region" description="Low complexity" evidence="1">
    <location>
        <begin position="131"/>
        <end position="154"/>
    </location>
</feature>
<evidence type="ECO:0000313" key="4">
    <source>
        <dbReference type="Proteomes" id="UP000598054"/>
    </source>
</evidence>
<dbReference type="AlphaFoldDB" id="A0ABD7D7T5"/>
<organism evidence="2 5">
    <name type="scientific">Streptomyces californicus</name>
    <dbReference type="NCBI Taxonomy" id="67351"/>
    <lineage>
        <taxon>Bacteria</taxon>
        <taxon>Bacillati</taxon>
        <taxon>Actinomycetota</taxon>
        <taxon>Actinomycetes</taxon>
        <taxon>Kitasatosporales</taxon>
        <taxon>Streptomycetaceae</taxon>
        <taxon>Streptomyces</taxon>
    </lineage>
</organism>
<reference evidence="4 5" key="1">
    <citation type="submission" date="2021-02" db="EMBL/GenBank/DDBJ databases">
        <title>FDA dAtabase for Regulatory Grade micrObial Sequences (FDA-ARGOS): Supporting development and validation of Infectious Disease Dx tests.</title>
        <authorList>
            <person name="Sproer C."/>
            <person name="Gronow S."/>
            <person name="Severitt S."/>
            <person name="Schroder I."/>
            <person name="Tallon L."/>
            <person name="Sadzewicz L."/>
            <person name="Zhao X."/>
            <person name="Boylan J."/>
            <person name="Ott S."/>
            <person name="Bowen H."/>
            <person name="Vavikolanu K."/>
            <person name="Mehta A."/>
            <person name="Aluvathingal J."/>
            <person name="Nadendla S."/>
            <person name="Lowell S."/>
            <person name="Myers T."/>
            <person name="Yan Y."/>
            <person name="Sichtig H."/>
        </authorList>
    </citation>
    <scope>NUCLEOTIDE SEQUENCE [LARGE SCALE GENOMIC DNA]</scope>
    <source>
        <strain evidence="3 4">FDAARGOS_1211</strain>
        <strain evidence="2 5">FDAARGOS_1212</strain>
    </source>
</reference>
<dbReference type="Proteomes" id="UP000598054">
    <property type="component" value="Chromosome"/>
</dbReference>
<dbReference type="EMBL" id="CP070245">
    <property type="protein sequence ID" value="QRV38871.1"/>
    <property type="molecule type" value="Genomic_DNA"/>
</dbReference>
<gene>
    <name evidence="3" type="ORF">I6J41_09885</name>
    <name evidence="2" type="ORF">I6J42_23735</name>
</gene>
<sequence length="272" mass="28715">MVPSAEEPDPKGPTSASASGVSPLPVRALHREAERARGWLESGVWRPDAADAEAAARVLARLTAPLPRRGAAWARARAVDRDRRLQRIWRRAVHHLDAGAVSPPAAALLAAVARAYVPWYGTPNPPPAAAAPRYPVPSGSAAPEGAAARGAATHDAADRPEAPPTDAGEALLPGLTDVFTALAAPAPPGTGARHPAAVPWRTRYAGRLRHYGRPARHVWTADTFRCPGCSNADGPWTVVCDWRRVTLGCPCGVTTDRHGLTFSEVFLVLPDA</sequence>
<dbReference type="Proteomes" id="UP000623926">
    <property type="component" value="Chromosome"/>
</dbReference>
<proteinExistence type="predicted"/>
<keyword evidence="4" id="KW-1185">Reference proteome</keyword>
<evidence type="ECO:0000313" key="2">
    <source>
        <dbReference type="EMBL" id="QRV38871.1"/>
    </source>
</evidence>
<dbReference type="EMBL" id="CP070249">
    <property type="protein sequence ID" value="QRV45387.1"/>
    <property type="molecule type" value="Genomic_DNA"/>
</dbReference>